<dbReference type="AlphaFoldDB" id="A0A0D0C4J3"/>
<name>A0A0D0C4J3_9AGAR</name>
<proteinExistence type="predicted"/>
<keyword evidence="2" id="KW-1185">Reference proteome</keyword>
<protein>
    <submittedName>
        <fullName evidence="1">Uncharacterized protein</fullName>
    </submittedName>
</protein>
<gene>
    <name evidence="1" type="ORF">GYMLUDRAFT_246997</name>
</gene>
<dbReference type="Proteomes" id="UP000053593">
    <property type="component" value="Unassembled WGS sequence"/>
</dbReference>
<organism evidence="1 2">
    <name type="scientific">Collybiopsis luxurians FD-317 M1</name>
    <dbReference type="NCBI Taxonomy" id="944289"/>
    <lineage>
        <taxon>Eukaryota</taxon>
        <taxon>Fungi</taxon>
        <taxon>Dikarya</taxon>
        <taxon>Basidiomycota</taxon>
        <taxon>Agaricomycotina</taxon>
        <taxon>Agaricomycetes</taxon>
        <taxon>Agaricomycetidae</taxon>
        <taxon>Agaricales</taxon>
        <taxon>Marasmiineae</taxon>
        <taxon>Omphalotaceae</taxon>
        <taxon>Collybiopsis</taxon>
        <taxon>Collybiopsis luxurians</taxon>
    </lineage>
</organism>
<sequence length="155" mass="17627">MLELKRNRSGEVQVGIPPSLIDELELEYVPPDHEVFQLTPLAFNQAANIVYNQLHRPKVTFRSFWAVYRSLLAGIEAIATGEFDAAVSAHAETVHRMNSNDNDINRMDLLPNQRPRILNDATVGFHQIVMDDRSVKESDIIYAAFSDDEPDDEEF</sequence>
<accession>A0A0D0C4J3</accession>
<dbReference type="OrthoDB" id="3130710at2759"/>
<dbReference type="EMBL" id="KN834791">
    <property type="protein sequence ID" value="KIK57349.1"/>
    <property type="molecule type" value="Genomic_DNA"/>
</dbReference>
<dbReference type="HOGENOM" id="CLU_1695678_0_0_1"/>
<reference evidence="1 2" key="1">
    <citation type="submission" date="2014-04" db="EMBL/GenBank/DDBJ databases">
        <title>Evolutionary Origins and Diversification of the Mycorrhizal Mutualists.</title>
        <authorList>
            <consortium name="DOE Joint Genome Institute"/>
            <consortium name="Mycorrhizal Genomics Consortium"/>
            <person name="Kohler A."/>
            <person name="Kuo A."/>
            <person name="Nagy L.G."/>
            <person name="Floudas D."/>
            <person name="Copeland A."/>
            <person name="Barry K.W."/>
            <person name="Cichocki N."/>
            <person name="Veneault-Fourrey C."/>
            <person name="LaButti K."/>
            <person name="Lindquist E.A."/>
            <person name="Lipzen A."/>
            <person name="Lundell T."/>
            <person name="Morin E."/>
            <person name="Murat C."/>
            <person name="Riley R."/>
            <person name="Ohm R."/>
            <person name="Sun H."/>
            <person name="Tunlid A."/>
            <person name="Henrissat B."/>
            <person name="Grigoriev I.V."/>
            <person name="Hibbett D.S."/>
            <person name="Martin F."/>
        </authorList>
    </citation>
    <scope>NUCLEOTIDE SEQUENCE [LARGE SCALE GENOMIC DNA]</scope>
    <source>
        <strain evidence="1 2">FD-317 M1</strain>
    </source>
</reference>
<evidence type="ECO:0000313" key="1">
    <source>
        <dbReference type="EMBL" id="KIK57349.1"/>
    </source>
</evidence>
<evidence type="ECO:0000313" key="2">
    <source>
        <dbReference type="Proteomes" id="UP000053593"/>
    </source>
</evidence>